<dbReference type="Pfam" id="PF08124">
    <property type="entry name" value="Lyase_8_N"/>
    <property type="match status" value="1"/>
</dbReference>
<keyword evidence="2" id="KW-0732">Signal</keyword>
<evidence type="ECO:0000313" key="7">
    <source>
        <dbReference type="Proteomes" id="UP000006546"/>
    </source>
</evidence>
<name>F4LPB5_TREBD</name>
<dbReference type="EC" id="4.2.2.1" evidence="6"/>
<sequence>MKIRYYFGLLLMIAAFPLFIFAQNRLPVNGDFEAGLDFWHTGTFGSYTLPDISVDCEDVFKGSGAVRLSAETDNTRGWIEQFFPVQPETRYSVEAYIKALNVSYNRFGIQIIEYAEGSKTPLTLDIAKTLPIQIGKNSHDWTFCSGTFATGPMTDRIAVRAYIGTHGPVAQGASAWVDNLVVRSLGSAAAEYSQESPANGSFERKQTSSAPHWENGAAASDWRLWVPEAGEALSVSLDETEKTDGMYSVKITSKTKSRLCLYTETDVDPGKLYRLSMEVKTAEVMGKGVYFRVQYSSDGKKYRIPQNFKGSLPSVGTSGWHTQAEMLRNIPEDTKKIKIEIFFDSSVGTAWIDAVSFKESYEFSLSHSGIKKMEGKKTVLAPVFGDGNKNRVVEWSSSDDSVAVVDSKGCVTAVKAGAAVISARAADGNTAICVVSVEHAELKKHYALLRQRWFDRLTYGQIHDKRDSDFLLAKEQLDIDAKIRWDYMHKSAERRDLWTQYNTAQESESLTGTLADLRILARAYASEDSRWYRNSALKADILSALDWFYENRYNEKVETQNMYGNWWDWTIGTPQKLCDILILLYDRIPEKKRISYINAIEHFTPEPSVVLNGPNPLTGANLLDAATVCVLAGCIEENNRKVLSAVSALDRILTYVQKGDGFYEDGSFIQHTVFPYTGAYGAVTLAGVENLLYVLADSYWAVPASRMAIVFEWVEKAFMPLFYRGAVMDMVSGRSVARPAADDHTRGKALLARILALARFAPDPAQARIYNFVKANIVNDQRYIADTDKNYFMRMNQNDAAAFKTLLADLSVSGEFSPEQCLVYAGMDRVVHRRPNYVLGLSLFSSRTGAFEVGNGENKRGWHTAEGVTYLYNGDGLQFCDNYWASIDMHRLPGITTDSSERTNRSWSLNTGSKDWVGGSVLFDLYGAAGMDFEAEPGKSSLRAKKSWFMFDNEIVCLGSDISAADGRMVETIVDNRKLKNSGTNRFCMDGTAAVSRFGTATFSNPRWAWLEGNSEDGTDSFGYYFPQPAAVSVERNLRTGNWFANTDYGSENDILKNFFTISIPHGVNPRSRTYQYVLLPCLPQESVRAYSESPDVTVLQNSETVHAVYEKSLSIIAANFWQADSLDTQSAQNCPVNRIGSLQPCSLLFSYAETISALAVSDPTQLQAELMIELEGRPLTVSVPNDLVSAVYRDGKTIITIRTEKSGGKTYCVFLEEK</sequence>
<dbReference type="GO" id="GO:0030340">
    <property type="term" value="F:hyaluronate lyase activity"/>
    <property type="evidence" value="ECO:0007669"/>
    <property type="project" value="UniProtKB-EC"/>
</dbReference>
<dbReference type="Proteomes" id="UP000006546">
    <property type="component" value="Chromosome"/>
</dbReference>
<dbReference type="SUPFAM" id="SSF49373">
    <property type="entry name" value="Invasin/intimin cell-adhesion fragments"/>
    <property type="match status" value="1"/>
</dbReference>
<dbReference type="SUPFAM" id="SSF74650">
    <property type="entry name" value="Galactose mutarotase-like"/>
    <property type="match status" value="1"/>
</dbReference>
<evidence type="ECO:0000259" key="5">
    <source>
        <dbReference type="SMART" id="SM00635"/>
    </source>
</evidence>
<dbReference type="InterPro" id="IPR012970">
    <property type="entry name" value="Lyase_8_alpha_N"/>
</dbReference>
<evidence type="ECO:0000256" key="1">
    <source>
        <dbReference type="ARBA" id="ARBA00006699"/>
    </source>
</evidence>
<dbReference type="InterPro" id="IPR014718">
    <property type="entry name" value="GH-type_carb-bd"/>
</dbReference>
<dbReference type="Gene3D" id="1.50.10.100">
    <property type="entry name" value="Chondroitin AC/alginate lyase"/>
    <property type="match status" value="1"/>
</dbReference>
<dbReference type="InterPro" id="IPR038970">
    <property type="entry name" value="Lyase_8"/>
</dbReference>
<dbReference type="InterPro" id="IPR011071">
    <property type="entry name" value="Lyase_8-like_C"/>
</dbReference>
<evidence type="ECO:0000313" key="6">
    <source>
        <dbReference type="EMBL" id="AEE16977.1"/>
    </source>
</evidence>
<evidence type="ECO:0000256" key="3">
    <source>
        <dbReference type="ARBA" id="ARBA00023239"/>
    </source>
</evidence>
<dbReference type="InterPro" id="IPR011013">
    <property type="entry name" value="Gal_mutarotase_sf_dom"/>
</dbReference>
<feature type="domain" description="BIG2" evidence="5">
    <location>
        <begin position="359"/>
        <end position="435"/>
    </location>
</feature>
<accession>F4LPB5</accession>
<dbReference type="InterPro" id="IPR008929">
    <property type="entry name" value="Chondroitin_lyas"/>
</dbReference>
<dbReference type="SMART" id="SM00635">
    <property type="entry name" value="BID_2"/>
    <property type="match status" value="1"/>
</dbReference>
<dbReference type="STRING" id="906968.Trebr_1554"/>
<dbReference type="OrthoDB" id="6394136at2"/>
<dbReference type="SUPFAM" id="SSF48230">
    <property type="entry name" value="Chondroitin AC/alginate lyase"/>
    <property type="match status" value="1"/>
</dbReference>
<dbReference type="Pfam" id="PF02368">
    <property type="entry name" value="Big_2"/>
    <property type="match status" value="1"/>
</dbReference>
<dbReference type="GO" id="GO:0030246">
    <property type="term" value="F:carbohydrate binding"/>
    <property type="evidence" value="ECO:0007669"/>
    <property type="project" value="InterPro"/>
</dbReference>
<dbReference type="AlphaFoldDB" id="F4LPB5"/>
<comment type="similarity">
    <text evidence="1">Belongs to the polysaccharide lyase 8 family.</text>
</comment>
<dbReference type="PANTHER" id="PTHR38481">
    <property type="entry name" value="HYALURONATE LYASE"/>
    <property type="match status" value="1"/>
</dbReference>
<dbReference type="InterPro" id="IPR004103">
    <property type="entry name" value="Lyase_8_C"/>
</dbReference>
<dbReference type="InterPro" id="IPR008964">
    <property type="entry name" value="Invasin/intimin_cell_adhesion"/>
</dbReference>
<gene>
    <name evidence="6" type="ordered locus">Trebr_1554</name>
</gene>
<dbReference type="Pfam" id="PF02278">
    <property type="entry name" value="Lyase_8"/>
    <property type="match status" value="1"/>
</dbReference>
<keyword evidence="3 6" id="KW-0456">Lyase</keyword>
<evidence type="ECO:0000256" key="2">
    <source>
        <dbReference type="ARBA" id="ARBA00022729"/>
    </source>
</evidence>
<feature type="active site" evidence="4">
    <location>
        <position position="734"/>
    </location>
</feature>
<dbReference type="GO" id="GO:0005975">
    <property type="term" value="P:carbohydrate metabolic process"/>
    <property type="evidence" value="ECO:0007669"/>
    <property type="project" value="InterPro"/>
</dbReference>
<dbReference type="Pfam" id="PF22637">
    <property type="entry name" value="CBM_4_9_1"/>
    <property type="match status" value="1"/>
</dbReference>
<dbReference type="SUPFAM" id="SSF49863">
    <property type="entry name" value="Hyaluronate lyase-like, C-terminal domain"/>
    <property type="match status" value="1"/>
</dbReference>
<dbReference type="GO" id="GO:0005576">
    <property type="term" value="C:extracellular region"/>
    <property type="evidence" value="ECO:0007669"/>
    <property type="project" value="InterPro"/>
</dbReference>
<proteinExistence type="inferred from homology"/>
<feature type="active site" evidence="4">
    <location>
        <position position="671"/>
    </location>
</feature>
<dbReference type="InterPro" id="IPR003343">
    <property type="entry name" value="Big_2"/>
</dbReference>
<dbReference type="Gene3D" id="2.60.220.10">
    <property type="entry name" value="Polysaccharide lyase family 8-like, C-terminal"/>
    <property type="match status" value="1"/>
</dbReference>
<organism evidence="6 7">
    <name type="scientific">Treponema brennaborense (strain DSM 12168 / CIP 105900 / DD5/3)</name>
    <dbReference type="NCBI Taxonomy" id="906968"/>
    <lineage>
        <taxon>Bacteria</taxon>
        <taxon>Pseudomonadati</taxon>
        <taxon>Spirochaetota</taxon>
        <taxon>Spirochaetia</taxon>
        <taxon>Spirochaetales</taxon>
        <taxon>Treponemataceae</taxon>
        <taxon>Treponema</taxon>
    </lineage>
</organism>
<dbReference type="Gene3D" id="2.60.40.1080">
    <property type="match status" value="1"/>
</dbReference>
<dbReference type="InterPro" id="IPR003159">
    <property type="entry name" value="Lyase_8_central_dom"/>
</dbReference>
<dbReference type="Gene3D" id="2.70.98.10">
    <property type="match status" value="1"/>
</dbReference>
<dbReference type="Gene3D" id="2.60.120.260">
    <property type="entry name" value="Galactose-binding domain-like"/>
    <property type="match status" value="2"/>
</dbReference>
<evidence type="ECO:0000256" key="4">
    <source>
        <dbReference type="PIRSR" id="PIRSR638970-1"/>
    </source>
</evidence>
<dbReference type="PANTHER" id="PTHR38481:SF1">
    <property type="entry name" value="HYALURONATE LYASE"/>
    <property type="match status" value="1"/>
</dbReference>
<dbReference type="EMBL" id="CP002696">
    <property type="protein sequence ID" value="AEE16977.1"/>
    <property type="molecule type" value="Genomic_DNA"/>
</dbReference>
<keyword evidence="7" id="KW-1185">Reference proteome</keyword>
<reference evidence="7" key="1">
    <citation type="submission" date="2011-04" db="EMBL/GenBank/DDBJ databases">
        <title>The complete genome of Treponema brennaborense DSM 12168.</title>
        <authorList>
            <person name="Lucas S."/>
            <person name="Han J."/>
            <person name="Lapidus A."/>
            <person name="Bruce D."/>
            <person name="Goodwin L."/>
            <person name="Pitluck S."/>
            <person name="Peters L."/>
            <person name="Kyrpides N."/>
            <person name="Mavromatis K."/>
            <person name="Ivanova N."/>
            <person name="Mikhailova N."/>
            <person name="Pagani I."/>
            <person name="Teshima H."/>
            <person name="Detter J.C."/>
            <person name="Tapia R."/>
            <person name="Han C."/>
            <person name="Land M."/>
            <person name="Hauser L."/>
            <person name="Markowitz V."/>
            <person name="Cheng J.-F."/>
            <person name="Hugenholtz P."/>
            <person name="Woyke T."/>
            <person name="Wu D."/>
            <person name="Gronow S."/>
            <person name="Wellnitz S."/>
            <person name="Brambilla E."/>
            <person name="Klenk H.-P."/>
            <person name="Eisen J.A."/>
        </authorList>
    </citation>
    <scope>NUCLEOTIDE SEQUENCE [LARGE SCALE GENOMIC DNA]</scope>
    <source>
        <strain evidence="7">DSM 12168 / CIP 105900 / DD5/3</strain>
    </source>
</reference>
<dbReference type="InterPro" id="IPR054563">
    <property type="entry name" value="HylB-like_N"/>
</dbReference>
<dbReference type="RefSeq" id="WP_013758682.1">
    <property type="nucleotide sequence ID" value="NC_015500.1"/>
</dbReference>
<dbReference type="HOGENOM" id="CLU_268833_0_0_12"/>
<dbReference type="KEGG" id="tbe:Trebr_1554"/>
<dbReference type="eggNOG" id="COG5492">
    <property type="taxonomic scope" value="Bacteria"/>
</dbReference>
<dbReference type="Pfam" id="PF02884">
    <property type="entry name" value="Lyase_8_C"/>
    <property type="match status" value="1"/>
</dbReference>
<protein>
    <submittedName>
        <fullName evidence="6">Hyaluronate lyase</fullName>
        <ecNumber evidence="6">4.2.2.1</ecNumber>
    </submittedName>
</protein>
<dbReference type="CDD" id="cd01083">
    <property type="entry name" value="GAG_Lyase"/>
    <property type="match status" value="1"/>
</dbReference>
<feature type="active site" evidence="4">
    <location>
        <position position="680"/>
    </location>
</feature>